<dbReference type="AlphaFoldDB" id="A0A543G026"/>
<reference evidence="2 3" key="1">
    <citation type="submission" date="2019-06" db="EMBL/GenBank/DDBJ databases">
        <title>Genomic Encyclopedia of Archaeal and Bacterial Type Strains, Phase II (KMG-II): from individual species to whole genera.</title>
        <authorList>
            <person name="Goeker M."/>
        </authorList>
    </citation>
    <scope>NUCLEOTIDE SEQUENCE [LARGE SCALE GENOMIC DNA]</scope>
    <source>
        <strain evidence="2 3">DSM 24789</strain>
    </source>
</reference>
<dbReference type="InterPro" id="IPR000073">
    <property type="entry name" value="AB_hydrolase_1"/>
</dbReference>
<name>A0A543G026_9FLAO</name>
<dbReference type="Proteomes" id="UP000320773">
    <property type="component" value="Unassembled WGS sequence"/>
</dbReference>
<proteinExistence type="predicted"/>
<dbReference type="InterPro" id="IPR029058">
    <property type="entry name" value="AB_hydrolase_fold"/>
</dbReference>
<evidence type="ECO:0000313" key="2">
    <source>
        <dbReference type="EMBL" id="TQM39429.1"/>
    </source>
</evidence>
<dbReference type="PANTHER" id="PTHR43689:SF8">
    <property type="entry name" value="ALPHA_BETA-HYDROLASES SUPERFAMILY PROTEIN"/>
    <property type="match status" value="1"/>
</dbReference>
<feature type="domain" description="AB hydrolase-1" evidence="1">
    <location>
        <begin position="95"/>
        <end position="233"/>
    </location>
</feature>
<evidence type="ECO:0000259" key="1">
    <source>
        <dbReference type="Pfam" id="PF00561"/>
    </source>
</evidence>
<dbReference type="Pfam" id="PF00561">
    <property type="entry name" value="Abhydrolase_1"/>
    <property type="match status" value="1"/>
</dbReference>
<accession>A0A543G026</accession>
<gene>
    <name evidence="2" type="ORF">BC670_0223</name>
</gene>
<dbReference type="EMBL" id="VFPJ01000001">
    <property type="protein sequence ID" value="TQM39429.1"/>
    <property type="molecule type" value="Genomic_DNA"/>
</dbReference>
<evidence type="ECO:0000313" key="3">
    <source>
        <dbReference type="Proteomes" id="UP000320773"/>
    </source>
</evidence>
<dbReference type="Gene3D" id="3.40.50.1820">
    <property type="entry name" value="alpha/beta hydrolase"/>
    <property type="match status" value="1"/>
</dbReference>
<dbReference type="PANTHER" id="PTHR43689">
    <property type="entry name" value="HYDROLASE"/>
    <property type="match status" value="1"/>
</dbReference>
<comment type="caution">
    <text evidence="2">The sequence shown here is derived from an EMBL/GenBank/DDBJ whole genome shotgun (WGS) entry which is preliminary data.</text>
</comment>
<sequence>MNPVISGFFYLIFKVKLKTFSRKIFIKVIGQSLNLLSIVQPKKAALIAYQLFSRPRKGKFNSNKLPKTLQSCQIEQFLSDGETFHAYIWKGNADIIMLVHGWESNPARWKKMLPFLKKTGKTIVAIDAPAHGMSSGNEFNVPKYTRFLEVCTQKYNPTILIGHSIGGATCIHYQHLNQNPLIKKMVLLGAPSDLQTLIDHYCTMMGYQNVLKKYLQNHFLTKIKTSIDDFSMAKLSQNINTSTLIIHDEDDAIVHVNEAYKIVKGHPKATFIKTKNLGHGLHDEDLYQKMEAFILN</sequence>
<protein>
    <submittedName>
        <fullName evidence="2">Pimeloyl-ACP methyl ester carboxylesterase</fullName>
    </submittedName>
</protein>
<dbReference type="SUPFAM" id="SSF53474">
    <property type="entry name" value="alpha/beta-Hydrolases"/>
    <property type="match status" value="1"/>
</dbReference>
<organism evidence="2 3">
    <name type="scientific">Flavobacterium branchiophilum</name>
    <dbReference type="NCBI Taxonomy" id="55197"/>
    <lineage>
        <taxon>Bacteria</taxon>
        <taxon>Pseudomonadati</taxon>
        <taxon>Bacteroidota</taxon>
        <taxon>Flavobacteriia</taxon>
        <taxon>Flavobacteriales</taxon>
        <taxon>Flavobacteriaceae</taxon>
        <taxon>Flavobacterium</taxon>
    </lineage>
</organism>